<keyword evidence="8" id="KW-0472">Membrane</keyword>
<keyword evidence="5" id="KW-0677">Repeat</keyword>
<evidence type="ECO:0000256" key="2">
    <source>
        <dbReference type="ARBA" id="ARBA00005670"/>
    </source>
</evidence>
<dbReference type="Gene3D" id="3.80.10.10">
    <property type="entry name" value="Ribonuclease Inhibitor"/>
    <property type="match status" value="1"/>
</dbReference>
<evidence type="ECO:0000256" key="3">
    <source>
        <dbReference type="ARBA" id="ARBA00022614"/>
    </source>
</evidence>
<dbReference type="EMBL" id="JAFNEN010000090">
    <property type="protein sequence ID" value="KAG8195255.1"/>
    <property type="molecule type" value="Genomic_DNA"/>
</dbReference>
<evidence type="ECO:0000313" key="12">
    <source>
        <dbReference type="Proteomes" id="UP000827092"/>
    </source>
</evidence>
<keyword evidence="7" id="KW-1133">Transmembrane helix</keyword>
<evidence type="ECO:0000256" key="10">
    <source>
        <dbReference type="ARBA" id="ARBA00023319"/>
    </source>
</evidence>
<dbReference type="GO" id="GO:0016020">
    <property type="term" value="C:membrane"/>
    <property type="evidence" value="ECO:0007669"/>
    <property type="project" value="UniProtKB-SubCell"/>
</dbReference>
<proteinExistence type="inferred from homology"/>
<dbReference type="SUPFAM" id="SSF52058">
    <property type="entry name" value="L domain-like"/>
    <property type="match status" value="1"/>
</dbReference>
<organism evidence="11 12">
    <name type="scientific">Oedothorax gibbosus</name>
    <dbReference type="NCBI Taxonomy" id="931172"/>
    <lineage>
        <taxon>Eukaryota</taxon>
        <taxon>Metazoa</taxon>
        <taxon>Ecdysozoa</taxon>
        <taxon>Arthropoda</taxon>
        <taxon>Chelicerata</taxon>
        <taxon>Arachnida</taxon>
        <taxon>Araneae</taxon>
        <taxon>Araneomorphae</taxon>
        <taxon>Entelegynae</taxon>
        <taxon>Araneoidea</taxon>
        <taxon>Linyphiidae</taxon>
        <taxon>Erigoninae</taxon>
        <taxon>Oedothorax</taxon>
    </lineage>
</organism>
<protein>
    <submittedName>
        <fullName evidence="11">Uncharacterized protein</fullName>
    </submittedName>
</protein>
<keyword evidence="10" id="KW-0393">Immunoglobulin domain</keyword>
<reference evidence="11 12" key="1">
    <citation type="journal article" date="2022" name="Nat. Ecol. Evol.">
        <title>A masculinizing supergene underlies an exaggerated male reproductive morph in a spider.</title>
        <authorList>
            <person name="Hendrickx F."/>
            <person name="De Corte Z."/>
            <person name="Sonet G."/>
            <person name="Van Belleghem S.M."/>
            <person name="Kostlbacher S."/>
            <person name="Vangestel C."/>
        </authorList>
    </citation>
    <scope>NUCLEOTIDE SEQUENCE [LARGE SCALE GENOMIC DNA]</scope>
    <source>
        <strain evidence="11">W744_W776</strain>
    </source>
</reference>
<dbReference type="PANTHER" id="PTHR24368:SF210">
    <property type="entry name" value="SURFACE ANTIGEN BSPA-LIKE"/>
    <property type="match status" value="1"/>
</dbReference>
<dbReference type="InterPro" id="IPR031283">
    <property type="entry name" value="AMIGO"/>
</dbReference>
<evidence type="ECO:0000256" key="7">
    <source>
        <dbReference type="ARBA" id="ARBA00022989"/>
    </source>
</evidence>
<evidence type="ECO:0000313" key="11">
    <source>
        <dbReference type="EMBL" id="KAG8195255.1"/>
    </source>
</evidence>
<name>A0AAV6VEM6_9ARAC</name>
<keyword evidence="12" id="KW-1185">Reference proteome</keyword>
<dbReference type="AlphaFoldDB" id="A0AAV6VEM6"/>
<evidence type="ECO:0000256" key="6">
    <source>
        <dbReference type="ARBA" id="ARBA00022889"/>
    </source>
</evidence>
<evidence type="ECO:0000256" key="5">
    <source>
        <dbReference type="ARBA" id="ARBA00022737"/>
    </source>
</evidence>
<comment type="subcellular location">
    <subcellularLocation>
        <location evidence="1">Membrane</location>
        <topology evidence="1">Single-pass type I membrane protein</topology>
    </subcellularLocation>
</comment>
<gene>
    <name evidence="11" type="ORF">JTE90_028406</name>
</gene>
<sequence length="473" mass="54499">MCSCFGNFEGSSMEDYQLSLKYKGVSSGRGYGGLMLDAVCTVSGDNRSCDRKGTSSGLRLPKGIEPCTCREIREYDYVIMECRKIDDTGVLLSVFENARRYCFNNFTLSESTLPYIPHAIFDDVEHVKDLKLEFAEERKRQEKKKTSEKGSREAAVVARYQAAYSIQCSENVDLVVDEELDASSVLEGIEPCTCREIREYDYVIMECRKIDDTGVLLSVFENARRYCFNNFTLSESTLPYIPHAIFDDVEVKIMIMDQITLNNMFDELPSNPGLENFVAYRVKVREGWDWKKLASFTNLESLAIVDMPLKVLSVDFRRNVSKKLKHLTLNECRFQKLQDDEFADFTDLEHIHMSNNAIVEIKRTMFPRRAKLISLVLMYNKITYIPNNLFSDMPDLEYVSFSGNLISTLPDATFQPVLRHLEYLDVSDNPIKCDCRLVWVLQYRGLNLVGKCYAPKALHDKDFYELTRKDIPC</sequence>
<keyword evidence="3" id="KW-0433">Leucine-rich repeat</keyword>
<dbReference type="Proteomes" id="UP000827092">
    <property type="component" value="Unassembled WGS sequence"/>
</dbReference>
<dbReference type="InterPro" id="IPR001611">
    <property type="entry name" value="Leu-rich_rpt"/>
</dbReference>
<dbReference type="SMART" id="SM00369">
    <property type="entry name" value="LRR_TYP"/>
    <property type="match status" value="4"/>
</dbReference>
<dbReference type="InterPro" id="IPR003591">
    <property type="entry name" value="Leu-rich_rpt_typical-subtyp"/>
</dbReference>
<dbReference type="InterPro" id="IPR032675">
    <property type="entry name" value="LRR_dom_sf"/>
</dbReference>
<dbReference type="PANTHER" id="PTHR24368">
    <property type="entry name" value="AMPHOTERIN-INDUCED PROTEIN"/>
    <property type="match status" value="1"/>
</dbReference>
<keyword evidence="9" id="KW-0325">Glycoprotein</keyword>
<evidence type="ECO:0000256" key="8">
    <source>
        <dbReference type="ARBA" id="ARBA00023136"/>
    </source>
</evidence>
<keyword evidence="6" id="KW-0130">Cell adhesion</keyword>
<dbReference type="Pfam" id="PF13855">
    <property type="entry name" value="LRR_8"/>
    <property type="match status" value="1"/>
</dbReference>
<comment type="similarity">
    <text evidence="2">Belongs to the immunoglobulin superfamily. AMIGO family.</text>
</comment>
<comment type="caution">
    <text evidence="11">The sequence shown here is derived from an EMBL/GenBank/DDBJ whole genome shotgun (WGS) entry which is preliminary data.</text>
</comment>
<accession>A0AAV6VEM6</accession>
<evidence type="ECO:0000256" key="4">
    <source>
        <dbReference type="ARBA" id="ARBA00022692"/>
    </source>
</evidence>
<dbReference type="GO" id="GO:0007155">
    <property type="term" value="P:cell adhesion"/>
    <property type="evidence" value="ECO:0007669"/>
    <property type="project" value="UniProtKB-KW"/>
</dbReference>
<keyword evidence="4" id="KW-0812">Transmembrane</keyword>
<evidence type="ECO:0000256" key="1">
    <source>
        <dbReference type="ARBA" id="ARBA00004479"/>
    </source>
</evidence>
<evidence type="ECO:0000256" key="9">
    <source>
        <dbReference type="ARBA" id="ARBA00023180"/>
    </source>
</evidence>